<dbReference type="PANTHER" id="PTHR37423">
    <property type="entry name" value="SOLUBLE LYTIC MUREIN TRANSGLYCOSYLASE-RELATED"/>
    <property type="match status" value="1"/>
</dbReference>
<dbReference type="InterPro" id="IPR023346">
    <property type="entry name" value="Lysozyme-like_dom_sf"/>
</dbReference>
<dbReference type="InterPro" id="IPR008258">
    <property type="entry name" value="Transglycosylase_SLT_dom_1"/>
</dbReference>
<dbReference type="Pfam" id="PF01464">
    <property type="entry name" value="SLT"/>
    <property type="match status" value="1"/>
</dbReference>
<reference evidence="4 5" key="1">
    <citation type="submission" date="2020-12" db="EMBL/GenBank/DDBJ databases">
        <title>Whole genome sequences of gut porcine anaerobes.</title>
        <authorList>
            <person name="Kubasova T."/>
            <person name="Jahodarova E."/>
            <person name="Rychlik I."/>
        </authorList>
    </citation>
    <scope>NUCLEOTIDE SEQUENCE [LARGE SCALE GENOMIC DNA]</scope>
    <source>
        <strain evidence="4 5">An925</strain>
    </source>
</reference>
<accession>A0ABS9CI17</accession>
<dbReference type="CDD" id="cd13403">
    <property type="entry name" value="MLTF-like"/>
    <property type="match status" value="1"/>
</dbReference>
<dbReference type="PANTHER" id="PTHR37423:SF2">
    <property type="entry name" value="MEMBRANE-BOUND LYTIC MUREIN TRANSGLYCOSYLASE C"/>
    <property type="match status" value="1"/>
</dbReference>
<evidence type="ECO:0000256" key="1">
    <source>
        <dbReference type="ARBA" id="ARBA00007734"/>
    </source>
</evidence>
<organism evidence="4 5">
    <name type="scientific">Xylanibacter brevis</name>
    <dbReference type="NCBI Taxonomy" id="83231"/>
    <lineage>
        <taxon>Bacteria</taxon>
        <taxon>Pseudomonadati</taxon>
        <taxon>Bacteroidota</taxon>
        <taxon>Bacteroidia</taxon>
        <taxon>Bacteroidales</taxon>
        <taxon>Prevotellaceae</taxon>
        <taxon>Xylanibacter</taxon>
    </lineage>
</organism>
<evidence type="ECO:0000256" key="2">
    <source>
        <dbReference type="SAM" id="SignalP"/>
    </source>
</evidence>
<comment type="similarity">
    <text evidence="1">Belongs to the transglycosylase Slt family.</text>
</comment>
<dbReference type="Proteomes" id="UP001200470">
    <property type="component" value="Unassembled WGS sequence"/>
</dbReference>
<gene>
    <name evidence="4" type="ORF">I6E12_07360</name>
</gene>
<evidence type="ECO:0000313" key="4">
    <source>
        <dbReference type="EMBL" id="MCF2563928.1"/>
    </source>
</evidence>
<dbReference type="Gene3D" id="3.40.190.10">
    <property type="entry name" value="Periplasmic binding protein-like II"/>
    <property type="match status" value="1"/>
</dbReference>
<comment type="caution">
    <text evidence="4">The sequence shown here is derived from an EMBL/GenBank/DDBJ whole genome shotgun (WGS) entry which is preliminary data.</text>
</comment>
<keyword evidence="2" id="KW-0732">Signal</keyword>
<keyword evidence="5" id="KW-1185">Reference proteome</keyword>
<dbReference type="SUPFAM" id="SSF53850">
    <property type="entry name" value="Periplasmic binding protein-like II"/>
    <property type="match status" value="1"/>
</dbReference>
<feature type="domain" description="Transglycosylase SLT" evidence="3">
    <location>
        <begin position="185"/>
        <end position="295"/>
    </location>
</feature>
<evidence type="ECO:0000259" key="3">
    <source>
        <dbReference type="Pfam" id="PF01464"/>
    </source>
</evidence>
<dbReference type="EMBL" id="JADYTN010000014">
    <property type="protein sequence ID" value="MCF2563928.1"/>
    <property type="molecule type" value="Genomic_DNA"/>
</dbReference>
<evidence type="ECO:0000313" key="5">
    <source>
        <dbReference type="Proteomes" id="UP001200470"/>
    </source>
</evidence>
<name>A0ABS9CI17_9BACT</name>
<feature type="chain" id="PRO_5047253293" evidence="2">
    <location>
        <begin position="23"/>
        <end position="374"/>
    </location>
</feature>
<sequence length="374" mass="43196">MRKRIYIHVFALLLLCAACKHQQDEPQLTPWGEEQDSLSADFDLEQIVGNGEMIVLTMTGPETYYDYHGHYLGTQYLLCQRFAEKIGVGLRVEVCRDSAEMVRRIKDGEADVALFAGRDDRLAWRIGPDKPQLEKEIKAWFRPQLIAETRKEEQYLLSSRSVRRRVFAPMLNAKGGVISKYDAQFQQHARRIRWDWRLLAAQCYQESTFDSQARSWAGACGLMQIMPSTANHLGLAHSDLFDADKNIAAAVKFIEELDGHFRDIPNRTERIKFVLAAYNGGSYHVRDAMALTRKHGRDPHRWNDVSQYILALSQPQYYNDPVVKNGYMRGTETEDYVRRIISRWNGYRGIKTAAHMNTTGVPQKAHHKKKKYKI</sequence>
<feature type="signal peptide" evidence="2">
    <location>
        <begin position="1"/>
        <end position="22"/>
    </location>
</feature>
<dbReference type="RefSeq" id="WP_158214654.1">
    <property type="nucleotide sequence ID" value="NZ_JADYTN010000014.1"/>
</dbReference>
<dbReference type="SUPFAM" id="SSF53955">
    <property type="entry name" value="Lysozyme-like"/>
    <property type="match status" value="1"/>
</dbReference>
<proteinExistence type="inferred from homology"/>
<protein>
    <submittedName>
        <fullName evidence="4">Transglycosylase SLT domain-containing protein</fullName>
    </submittedName>
</protein>
<dbReference type="Gene3D" id="1.10.530.10">
    <property type="match status" value="1"/>
</dbReference>